<comment type="caution">
    <text evidence="1">The sequence shown here is derived from an EMBL/GenBank/DDBJ whole genome shotgun (WGS) entry which is preliminary data.</text>
</comment>
<sequence length="93" mass="10365">MRFLLDTGEDDDGIAKICWRMGQWHKYLLAPLLALAQVRFSIALRSKISFLVCKAPAGARGMRSLRFHGQKAQSTGRGEEQNAVVQFASEELA</sequence>
<name>A0A917YL57_9RHOB</name>
<dbReference type="EMBL" id="BMLP01000005">
    <property type="protein sequence ID" value="GGO34478.1"/>
    <property type="molecule type" value="Genomic_DNA"/>
</dbReference>
<accession>A0A917YL57</accession>
<dbReference type="AlphaFoldDB" id="A0A917YL57"/>
<dbReference type="Proteomes" id="UP000598196">
    <property type="component" value="Unassembled WGS sequence"/>
</dbReference>
<evidence type="ECO:0000313" key="2">
    <source>
        <dbReference type="Proteomes" id="UP000598196"/>
    </source>
</evidence>
<organism evidence="1 2">
    <name type="scientific">Gemmobacter aquaticus</name>
    <dbReference type="NCBI Taxonomy" id="490185"/>
    <lineage>
        <taxon>Bacteria</taxon>
        <taxon>Pseudomonadati</taxon>
        <taxon>Pseudomonadota</taxon>
        <taxon>Alphaproteobacteria</taxon>
        <taxon>Rhodobacterales</taxon>
        <taxon>Paracoccaceae</taxon>
        <taxon>Gemmobacter</taxon>
    </lineage>
</organism>
<gene>
    <name evidence="1" type="ORF">GCM10010991_25330</name>
</gene>
<keyword evidence="2" id="KW-1185">Reference proteome</keyword>
<protein>
    <submittedName>
        <fullName evidence="1">Uncharacterized protein</fullName>
    </submittedName>
</protein>
<reference evidence="1 2" key="1">
    <citation type="journal article" date="2014" name="Int. J. Syst. Evol. Microbiol.">
        <title>Complete genome sequence of Corynebacterium casei LMG S-19264T (=DSM 44701T), isolated from a smear-ripened cheese.</title>
        <authorList>
            <consortium name="US DOE Joint Genome Institute (JGI-PGF)"/>
            <person name="Walter F."/>
            <person name="Albersmeier A."/>
            <person name="Kalinowski J."/>
            <person name="Ruckert C."/>
        </authorList>
    </citation>
    <scope>NUCLEOTIDE SEQUENCE [LARGE SCALE GENOMIC DNA]</scope>
    <source>
        <strain evidence="1 2">CGMCC 1.7029</strain>
    </source>
</reference>
<dbReference type="RefSeq" id="WP_146287602.1">
    <property type="nucleotide sequence ID" value="NZ_BMLP01000005.1"/>
</dbReference>
<evidence type="ECO:0000313" key="1">
    <source>
        <dbReference type="EMBL" id="GGO34478.1"/>
    </source>
</evidence>
<proteinExistence type="predicted"/>